<accession>A0A0P1BFE9</accession>
<sequence length="128" mass="13932">MDWRQACAHGKFASNLALSTLPCVTLRSTAVSKSGPGKDKWISTSAESTLMTTTASPDHAQFNQYMRKVIFSRVRRKRSDLADSKAYDATASGDLHVRKASTEMSESVQSTVGVTRRGKGSNSSQCVR</sequence>
<reference evidence="3 4" key="1">
    <citation type="submission" date="2014-09" db="EMBL/GenBank/DDBJ databases">
        <authorList>
            <person name="Magalhaes I.L.F."/>
            <person name="Oliveira U."/>
            <person name="Santos F.R."/>
            <person name="Vidigal T.H.D.A."/>
            <person name="Brescovit A.D."/>
            <person name="Santos A.J."/>
        </authorList>
    </citation>
    <scope>NUCLEOTIDE SEQUENCE [LARGE SCALE GENOMIC DNA]</scope>
</reference>
<protein>
    <submittedName>
        <fullName evidence="3">Uncharacterized protein</fullName>
    </submittedName>
</protein>
<keyword evidence="4" id="KW-1185">Reference proteome</keyword>
<evidence type="ECO:0000313" key="3">
    <source>
        <dbReference type="EMBL" id="CEH14656.1"/>
    </source>
</evidence>
<feature type="chain" id="PRO_5006059460" evidence="2">
    <location>
        <begin position="21"/>
        <end position="128"/>
    </location>
</feature>
<organism evidence="3 4">
    <name type="scientific">Ceraceosorus bombacis</name>
    <dbReference type="NCBI Taxonomy" id="401625"/>
    <lineage>
        <taxon>Eukaryota</taxon>
        <taxon>Fungi</taxon>
        <taxon>Dikarya</taxon>
        <taxon>Basidiomycota</taxon>
        <taxon>Ustilaginomycotina</taxon>
        <taxon>Exobasidiomycetes</taxon>
        <taxon>Ceraceosorales</taxon>
        <taxon>Ceraceosoraceae</taxon>
        <taxon>Ceraceosorus</taxon>
    </lineage>
</organism>
<proteinExistence type="predicted"/>
<dbReference type="EMBL" id="CCYA01000247">
    <property type="protein sequence ID" value="CEH14656.1"/>
    <property type="molecule type" value="Genomic_DNA"/>
</dbReference>
<keyword evidence="2" id="KW-0732">Signal</keyword>
<dbReference type="Proteomes" id="UP000054845">
    <property type="component" value="Unassembled WGS sequence"/>
</dbReference>
<evidence type="ECO:0000256" key="2">
    <source>
        <dbReference type="SAM" id="SignalP"/>
    </source>
</evidence>
<feature type="signal peptide" evidence="2">
    <location>
        <begin position="1"/>
        <end position="20"/>
    </location>
</feature>
<evidence type="ECO:0000256" key="1">
    <source>
        <dbReference type="SAM" id="MobiDB-lite"/>
    </source>
</evidence>
<name>A0A0P1BFE9_9BASI</name>
<dbReference type="AlphaFoldDB" id="A0A0P1BFE9"/>
<evidence type="ECO:0000313" key="4">
    <source>
        <dbReference type="Proteomes" id="UP000054845"/>
    </source>
</evidence>
<feature type="region of interest" description="Disordered" evidence="1">
    <location>
        <begin position="98"/>
        <end position="128"/>
    </location>
</feature>
<feature type="compositionally biased region" description="Polar residues" evidence="1">
    <location>
        <begin position="102"/>
        <end position="113"/>
    </location>
</feature>